<feature type="transmembrane region" description="Helical" evidence="22">
    <location>
        <begin position="34"/>
        <end position="56"/>
    </location>
</feature>
<dbReference type="InterPro" id="IPR033479">
    <property type="entry name" value="dCache_1"/>
</dbReference>
<name>A0A515ET79_9BURK</name>
<dbReference type="Pfam" id="PF01627">
    <property type="entry name" value="Hpt"/>
    <property type="match status" value="1"/>
</dbReference>
<evidence type="ECO:0000256" key="3">
    <source>
        <dbReference type="ARBA" id="ARBA00012438"/>
    </source>
</evidence>
<evidence type="ECO:0000256" key="17">
    <source>
        <dbReference type="ARBA" id="ARBA00064003"/>
    </source>
</evidence>
<dbReference type="PROSITE" id="PS50110">
    <property type="entry name" value="RESPONSE_REGULATORY"/>
    <property type="match status" value="2"/>
</dbReference>
<dbReference type="SUPFAM" id="SSF47226">
    <property type="entry name" value="Histidine-containing phosphotransfer domain, HPT domain"/>
    <property type="match status" value="1"/>
</dbReference>
<comment type="subunit">
    <text evidence="17">At low DSF concentrations, interacts with RpfF.</text>
</comment>
<keyword evidence="12 22" id="KW-1133">Transmembrane helix</keyword>
<accession>A0A515ET79</accession>
<feature type="modified residue" description="4-aspartylphosphate" evidence="21">
    <location>
        <position position="812"/>
    </location>
</feature>
<dbReference type="FunFam" id="1.10.287.130:FF:000002">
    <property type="entry name" value="Two-component osmosensing histidine kinase"/>
    <property type="match status" value="1"/>
</dbReference>
<reference evidence="27" key="2">
    <citation type="journal article" date="2020" name="Int. J. Syst. Evol. Microbiol.">
        <title>Genomic insights into a novel species Rhodoferax aquaticus sp. nov., isolated from freshwater.</title>
        <authorList>
            <person name="Li T."/>
            <person name="Zhuo Y."/>
            <person name="Jin C.Z."/>
            <person name="Wu X."/>
            <person name="Ko S.R."/>
            <person name="Jin F.J."/>
            <person name="Ahn C.Y."/>
            <person name="Oh H.M."/>
            <person name="Lee H.G."/>
            <person name="Jin L."/>
        </authorList>
    </citation>
    <scope>NUCLEOTIDE SEQUENCE [LARGE SCALE GENOMIC DNA]</scope>
    <source>
        <strain evidence="27">Gr-4</strain>
    </source>
</reference>
<dbReference type="SMART" id="SM00448">
    <property type="entry name" value="REC"/>
    <property type="match status" value="2"/>
</dbReference>
<dbReference type="CDD" id="cd00082">
    <property type="entry name" value="HisKA"/>
    <property type="match status" value="1"/>
</dbReference>
<feature type="modified residue" description="Phosphohistidine" evidence="20">
    <location>
        <position position="955"/>
    </location>
</feature>
<dbReference type="Gene3D" id="3.30.565.10">
    <property type="entry name" value="Histidine kinase-like ATPase, C-terminal domain"/>
    <property type="match status" value="1"/>
</dbReference>
<feature type="domain" description="Response regulatory" evidence="24">
    <location>
        <begin position="609"/>
        <end position="738"/>
    </location>
</feature>
<dbReference type="SMART" id="SM00388">
    <property type="entry name" value="HisKA"/>
    <property type="match status" value="1"/>
</dbReference>
<dbReference type="SUPFAM" id="SSF47384">
    <property type="entry name" value="Homodimeric domain of signal transducing histidine kinase"/>
    <property type="match status" value="1"/>
</dbReference>
<feature type="modified residue" description="4-aspartylphosphate" evidence="21">
    <location>
        <position position="666"/>
    </location>
</feature>
<evidence type="ECO:0000256" key="7">
    <source>
        <dbReference type="ARBA" id="ARBA00022692"/>
    </source>
</evidence>
<dbReference type="RefSeq" id="WP_142813036.1">
    <property type="nucleotide sequence ID" value="NZ_CP036282.1"/>
</dbReference>
<dbReference type="Proteomes" id="UP000317365">
    <property type="component" value="Chromosome"/>
</dbReference>
<dbReference type="GO" id="GO:0005886">
    <property type="term" value="C:plasma membrane"/>
    <property type="evidence" value="ECO:0007669"/>
    <property type="project" value="UniProtKB-SubCell"/>
</dbReference>
<dbReference type="FunFam" id="3.30.565.10:FF:000010">
    <property type="entry name" value="Sensor histidine kinase RcsC"/>
    <property type="match status" value="1"/>
</dbReference>
<gene>
    <name evidence="26" type="ORF">EXZ61_17835</name>
</gene>
<dbReference type="InterPro" id="IPR036641">
    <property type="entry name" value="HPT_dom_sf"/>
</dbReference>
<dbReference type="SUPFAM" id="SSF52172">
    <property type="entry name" value="CheY-like"/>
    <property type="match status" value="2"/>
</dbReference>
<dbReference type="InterPro" id="IPR005467">
    <property type="entry name" value="His_kinase_dom"/>
</dbReference>
<evidence type="ECO:0000256" key="19">
    <source>
        <dbReference type="ARBA" id="ARBA00070152"/>
    </source>
</evidence>
<evidence type="ECO:0000256" key="5">
    <source>
        <dbReference type="ARBA" id="ARBA00022553"/>
    </source>
</evidence>
<dbReference type="Gene3D" id="1.20.120.160">
    <property type="entry name" value="HPT domain"/>
    <property type="match status" value="1"/>
</dbReference>
<dbReference type="InterPro" id="IPR001789">
    <property type="entry name" value="Sig_transdc_resp-reg_receiver"/>
</dbReference>
<dbReference type="SUPFAM" id="SSF55874">
    <property type="entry name" value="ATPase domain of HSP90 chaperone/DNA topoisomerase II/histidine kinase"/>
    <property type="match status" value="1"/>
</dbReference>
<dbReference type="KEGG" id="rhg:EXZ61_17835"/>
<keyword evidence="13" id="KW-0902">Two-component regulatory system</keyword>
<evidence type="ECO:0000256" key="18">
    <source>
        <dbReference type="ARBA" id="ARBA00068150"/>
    </source>
</evidence>
<dbReference type="Gene3D" id="3.30.450.20">
    <property type="entry name" value="PAS domain"/>
    <property type="match status" value="2"/>
</dbReference>
<evidence type="ECO:0000313" key="27">
    <source>
        <dbReference type="Proteomes" id="UP000317365"/>
    </source>
</evidence>
<evidence type="ECO:0000256" key="4">
    <source>
        <dbReference type="ARBA" id="ARBA00022475"/>
    </source>
</evidence>
<evidence type="ECO:0000256" key="15">
    <source>
        <dbReference type="ARBA" id="ARBA00023136"/>
    </source>
</evidence>
<evidence type="ECO:0000259" key="24">
    <source>
        <dbReference type="PROSITE" id="PS50110"/>
    </source>
</evidence>
<dbReference type="Pfam" id="PF02518">
    <property type="entry name" value="HATPase_c"/>
    <property type="match status" value="1"/>
</dbReference>
<evidence type="ECO:0000313" key="26">
    <source>
        <dbReference type="EMBL" id="QDL55884.1"/>
    </source>
</evidence>
<evidence type="ECO:0000256" key="11">
    <source>
        <dbReference type="ARBA" id="ARBA00022840"/>
    </source>
</evidence>
<evidence type="ECO:0000256" key="20">
    <source>
        <dbReference type="PROSITE-ProRule" id="PRU00110"/>
    </source>
</evidence>
<dbReference type="SMART" id="SM00073">
    <property type="entry name" value="HPT"/>
    <property type="match status" value="1"/>
</dbReference>
<dbReference type="SMART" id="SM00387">
    <property type="entry name" value="HATPase_c"/>
    <property type="match status" value="1"/>
</dbReference>
<evidence type="ECO:0000256" key="13">
    <source>
        <dbReference type="ARBA" id="ARBA00023012"/>
    </source>
</evidence>
<evidence type="ECO:0000259" key="25">
    <source>
        <dbReference type="PROSITE" id="PS50894"/>
    </source>
</evidence>
<protein>
    <recommendedName>
        <fullName evidence="18">Sensory/regulatory protein RpfC</fullName>
        <ecNumber evidence="3">2.7.13.3</ecNumber>
    </recommendedName>
    <alternativeName>
        <fullName evidence="19">Virulence sensor protein BvgS</fullName>
    </alternativeName>
</protein>
<keyword evidence="27" id="KW-1185">Reference proteome</keyword>
<reference evidence="27" key="1">
    <citation type="submission" date="2019-02" db="EMBL/GenBank/DDBJ databases">
        <title>Complete genome sequence of Rhodoferax sp. Gr-4.</title>
        <authorList>
            <person name="Jin L."/>
        </authorList>
    </citation>
    <scope>NUCLEOTIDE SEQUENCE [LARGE SCALE GENOMIC DNA]</scope>
    <source>
        <strain evidence="27">Gr-4</strain>
    </source>
</reference>
<dbReference type="GO" id="GO:0005524">
    <property type="term" value="F:ATP binding"/>
    <property type="evidence" value="ECO:0007669"/>
    <property type="project" value="UniProtKB-KW"/>
</dbReference>
<dbReference type="InterPro" id="IPR008207">
    <property type="entry name" value="Sig_transdc_His_kin_Hpt_dom"/>
</dbReference>
<comment type="subcellular location">
    <subcellularLocation>
        <location evidence="2">Cell membrane</location>
        <topology evidence="2">Multi-pass membrane protein</topology>
    </subcellularLocation>
</comment>
<dbReference type="PROSITE" id="PS50894">
    <property type="entry name" value="HPT"/>
    <property type="match status" value="1"/>
</dbReference>
<evidence type="ECO:0000259" key="23">
    <source>
        <dbReference type="PROSITE" id="PS50109"/>
    </source>
</evidence>
<feature type="domain" description="Response regulatory" evidence="24">
    <location>
        <begin position="761"/>
        <end position="879"/>
    </location>
</feature>
<keyword evidence="5 21" id="KW-0597">Phosphoprotein</keyword>
<keyword evidence="6" id="KW-0808">Transferase</keyword>
<dbReference type="PROSITE" id="PS50109">
    <property type="entry name" value="HIS_KIN"/>
    <property type="match status" value="1"/>
</dbReference>
<keyword evidence="7 22" id="KW-0812">Transmembrane</keyword>
<comment type="catalytic activity">
    <reaction evidence="1">
        <text>ATP + protein L-histidine = ADP + protein N-phospho-L-histidine.</text>
        <dbReference type="EC" id="2.7.13.3"/>
    </reaction>
</comment>
<dbReference type="Gene3D" id="3.40.50.2300">
    <property type="match status" value="2"/>
</dbReference>
<evidence type="ECO:0000256" key="16">
    <source>
        <dbReference type="ARBA" id="ARBA00058004"/>
    </source>
</evidence>
<evidence type="ECO:0000256" key="6">
    <source>
        <dbReference type="ARBA" id="ARBA00022679"/>
    </source>
</evidence>
<dbReference type="Pfam" id="PF00512">
    <property type="entry name" value="HisKA"/>
    <property type="match status" value="1"/>
</dbReference>
<dbReference type="EMBL" id="CP036282">
    <property type="protein sequence ID" value="QDL55884.1"/>
    <property type="molecule type" value="Genomic_DNA"/>
</dbReference>
<feature type="domain" description="HPt" evidence="25">
    <location>
        <begin position="916"/>
        <end position="1013"/>
    </location>
</feature>
<dbReference type="InterPro" id="IPR036890">
    <property type="entry name" value="HATPase_C_sf"/>
</dbReference>
<dbReference type="InterPro" id="IPR004358">
    <property type="entry name" value="Sig_transdc_His_kin-like_C"/>
</dbReference>
<keyword evidence="8" id="KW-0732">Signal</keyword>
<evidence type="ECO:0000256" key="8">
    <source>
        <dbReference type="ARBA" id="ARBA00022729"/>
    </source>
</evidence>
<evidence type="ECO:0000256" key="22">
    <source>
        <dbReference type="SAM" id="Phobius"/>
    </source>
</evidence>
<keyword evidence="14" id="KW-0843">Virulence</keyword>
<dbReference type="InterPro" id="IPR003661">
    <property type="entry name" value="HisK_dim/P_dom"/>
</dbReference>
<feature type="domain" description="Histidine kinase" evidence="23">
    <location>
        <begin position="368"/>
        <end position="589"/>
    </location>
</feature>
<dbReference type="GO" id="GO:0000155">
    <property type="term" value="F:phosphorelay sensor kinase activity"/>
    <property type="evidence" value="ECO:0007669"/>
    <property type="project" value="InterPro"/>
</dbReference>
<organism evidence="26 27">
    <name type="scientific">Rhodoferax aquaticus</name>
    <dbReference type="NCBI Taxonomy" id="2527691"/>
    <lineage>
        <taxon>Bacteria</taxon>
        <taxon>Pseudomonadati</taxon>
        <taxon>Pseudomonadota</taxon>
        <taxon>Betaproteobacteria</taxon>
        <taxon>Burkholderiales</taxon>
        <taxon>Comamonadaceae</taxon>
        <taxon>Rhodoferax</taxon>
    </lineage>
</organism>
<dbReference type="InterPro" id="IPR036097">
    <property type="entry name" value="HisK_dim/P_sf"/>
</dbReference>
<keyword evidence="9" id="KW-0547">Nucleotide-binding</keyword>
<evidence type="ECO:0000256" key="9">
    <source>
        <dbReference type="ARBA" id="ARBA00022741"/>
    </source>
</evidence>
<dbReference type="CDD" id="cd00088">
    <property type="entry name" value="HPT"/>
    <property type="match status" value="1"/>
</dbReference>
<dbReference type="CDD" id="cd17546">
    <property type="entry name" value="REC_hyHK_CKI1_RcsC-like"/>
    <property type="match status" value="2"/>
</dbReference>
<dbReference type="PANTHER" id="PTHR45339">
    <property type="entry name" value="HYBRID SIGNAL TRANSDUCTION HISTIDINE KINASE J"/>
    <property type="match status" value="1"/>
</dbReference>
<keyword evidence="11" id="KW-0067">ATP-binding</keyword>
<evidence type="ECO:0000256" key="12">
    <source>
        <dbReference type="ARBA" id="ARBA00022989"/>
    </source>
</evidence>
<dbReference type="InterPro" id="IPR003594">
    <property type="entry name" value="HATPase_dom"/>
</dbReference>
<dbReference type="AlphaFoldDB" id="A0A515ET79"/>
<comment type="function">
    <text evidence="16">Member of the two-component regulatory system BvgS/BvgA. Phosphorylates BvgA via a four-step phosphorelay in response to environmental signals.</text>
</comment>
<feature type="transmembrane region" description="Helical" evidence="22">
    <location>
        <begin position="313"/>
        <end position="335"/>
    </location>
</feature>
<dbReference type="Pfam" id="PF00072">
    <property type="entry name" value="Response_reg"/>
    <property type="match status" value="2"/>
</dbReference>
<proteinExistence type="predicted"/>
<dbReference type="PANTHER" id="PTHR45339:SF1">
    <property type="entry name" value="HYBRID SIGNAL TRANSDUCTION HISTIDINE KINASE J"/>
    <property type="match status" value="1"/>
</dbReference>
<evidence type="ECO:0000256" key="14">
    <source>
        <dbReference type="ARBA" id="ARBA00023026"/>
    </source>
</evidence>
<dbReference type="InterPro" id="IPR011006">
    <property type="entry name" value="CheY-like_superfamily"/>
</dbReference>
<keyword evidence="10 26" id="KW-0418">Kinase</keyword>
<evidence type="ECO:0000256" key="10">
    <source>
        <dbReference type="ARBA" id="ARBA00022777"/>
    </source>
</evidence>
<keyword evidence="15 22" id="KW-0472">Membrane</keyword>
<evidence type="ECO:0000256" key="1">
    <source>
        <dbReference type="ARBA" id="ARBA00000085"/>
    </source>
</evidence>
<dbReference type="EC" id="2.7.13.3" evidence="3"/>
<evidence type="ECO:0000256" key="21">
    <source>
        <dbReference type="PROSITE-ProRule" id="PRU00169"/>
    </source>
</evidence>
<dbReference type="Pfam" id="PF02743">
    <property type="entry name" value="dCache_1"/>
    <property type="match status" value="1"/>
</dbReference>
<dbReference type="CDD" id="cd16922">
    <property type="entry name" value="HATPase_EvgS-ArcB-TorS-like"/>
    <property type="match status" value="1"/>
</dbReference>
<sequence>MDFPFPDREVHMPAPAHTDSMALQERASKAGGRVYGYLGLFLLALVGTALLFTYFLREGHNQAVAKATADGTNLAKVLERQFDSSLRRLDADLQGVVRRIAPQELDAKLAPRYRKDWASYLDSLKVNFAEVADFYVVDAVGDTIYSSGTFKSFNVAERSHFKRLQADPSAGLVWTDVVVSKSNGRPTIVFARAIRNAEGTFVGLASVLVDLDYLQKAIAAIDLGPQGLIAIRSATDNKLLLRQPPIPAEVHKITKSSNFDRIVQGEKLGHSLFTSPLDGKTRYTTFLVLNDFPFFIYVALGQEEVLRTWYSQLLVSSVIALTLLLLMAWALWRLWRTEREREKAMENLVIARDHAEEASRSKGQFLANMSHEIRTPMNAILGMLHLLQGTELTSRQLDYASKAEGAAKSLLGLLNDILDFSKVEAGKMELEHEPFRLDQLLRDLSVVLSSNVGAKDIEVLYDVSPDLPEVVSGDALRLQQVLINLGGNAVKFTSQGQVVLAIRQLSATDSTVQLEFAIQDSGIGIAPENQAHIFSGFSQAEASTTRRFGGTGLGLAICKRLVGLMGGELTLSSVVGQGSTFSFRIDLPVSQEIPVTLARPSRQSMAPMRTLVIDDNPVAQRITYSIVQSWGWPVEVASSGDAAVHLVQKALDASPNAFPYPLILVDWQMPGMDGWDTARQLRQLSERCGVPPPTIIMVTGHGRDTLAQRSSDEQAMLSGFLVKPVTASMLLDAIADSANGSSSMRQVTRARPGGRQLQGMRVLVVEDNLINQQIAEELLSGEGAIVSLAANGQLGVEAVSAAAPQFDLVLMDVQMPVLDGYGATRLIREQLGLNALPIVAMTANAMSGDREACLAAGMNEHIGKPFDMAQLVSLLIRLTGFEDVASGTQLPPPPSAPLPVIEGLDLALAIGRMSGMRHLYVRTARDFAAILETVAEDLSVALDAEDAKKATMLLHTLKGNAGSLGALALAHEAERLEALCRTEGTGACRPQLSPLLSLVQASRDLMHTAIAALSEHAAPTSVLATDTSAAHDPRPALLELLALLKADDLNALQRFADVRHELEGLPNDLLQALELDLQALDLEAARQTCEQLLAS</sequence>
<keyword evidence="4" id="KW-1003">Cell membrane</keyword>
<dbReference type="PRINTS" id="PR00344">
    <property type="entry name" value="BCTRLSENSOR"/>
</dbReference>
<dbReference type="CDD" id="cd12915">
    <property type="entry name" value="PDC2_DGC_like"/>
    <property type="match status" value="1"/>
</dbReference>
<evidence type="ECO:0000256" key="2">
    <source>
        <dbReference type="ARBA" id="ARBA00004651"/>
    </source>
</evidence>
<dbReference type="Gene3D" id="1.10.287.130">
    <property type="match status" value="1"/>
</dbReference>
<dbReference type="CDD" id="cd12914">
    <property type="entry name" value="PDC1_DGC_like"/>
    <property type="match status" value="1"/>
</dbReference>